<organism evidence="4 5">
    <name type="scientific">Halioxenophilus aromaticivorans</name>
    <dbReference type="NCBI Taxonomy" id="1306992"/>
    <lineage>
        <taxon>Bacteria</taxon>
        <taxon>Pseudomonadati</taxon>
        <taxon>Pseudomonadota</taxon>
        <taxon>Gammaproteobacteria</taxon>
        <taxon>Alteromonadales</taxon>
        <taxon>Alteromonadaceae</taxon>
        <taxon>Halioxenophilus</taxon>
    </lineage>
</organism>
<reference evidence="5" key="1">
    <citation type="journal article" date="2019" name="Int. J. Syst. Evol. Microbiol.">
        <title>The Global Catalogue of Microorganisms (GCM) 10K type strain sequencing project: providing services to taxonomists for standard genome sequencing and annotation.</title>
        <authorList>
            <consortium name="The Broad Institute Genomics Platform"/>
            <consortium name="The Broad Institute Genome Sequencing Center for Infectious Disease"/>
            <person name="Wu L."/>
            <person name="Ma J."/>
        </authorList>
    </citation>
    <scope>NUCLEOTIDE SEQUENCE [LARGE SCALE GENOMIC DNA]</scope>
    <source>
        <strain evidence="5">JCM 19134</strain>
    </source>
</reference>
<evidence type="ECO:0000313" key="4">
    <source>
        <dbReference type="EMBL" id="GAA4940877.1"/>
    </source>
</evidence>
<evidence type="ECO:0000259" key="3">
    <source>
        <dbReference type="PROSITE" id="PS50109"/>
    </source>
</evidence>
<dbReference type="InterPro" id="IPR005467">
    <property type="entry name" value="His_kinase_dom"/>
</dbReference>
<dbReference type="PROSITE" id="PS50109">
    <property type="entry name" value="HIS_KIN"/>
    <property type="match status" value="1"/>
</dbReference>
<dbReference type="Proteomes" id="UP001409585">
    <property type="component" value="Unassembled WGS sequence"/>
</dbReference>
<dbReference type="InterPro" id="IPR004358">
    <property type="entry name" value="Sig_transdc_His_kin-like_C"/>
</dbReference>
<dbReference type="InterPro" id="IPR036890">
    <property type="entry name" value="HATPase_C_sf"/>
</dbReference>
<name>A0AAV3U1J9_9ALTE</name>
<dbReference type="SMART" id="SM00387">
    <property type="entry name" value="HATPase_c"/>
    <property type="match status" value="1"/>
</dbReference>
<sequence length="118" mass="13021">MHFSVQGFAPFPLSLLWVSRLYSGFSDALGGAISIDVSRTADDEVQIDYKDNGRGISQKNLPMIFDPFFTTRRNRGGTGLGLNIIYNIVTGPLGGSIECHSEENEGVQFLLKFKVQSF</sequence>
<dbReference type="Pfam" id="PF02518">
    <property type="entry name" value="HATPase_c"/>
    <property type="match status" value="1"/>
</dbReference>
<comment type="catalytic activity">
    <reaction evidence="1">
        <text>ATP + protein L-histidine = ADP + protein N-phospho-L-histidine.</text>
        <dbReference type="EC" id="2.7.13.3"/>
    </reaction>
</comment>
<dbReference type="InterPro" id="IPR003594">
    <property type="entry name" value="HATPase_dom"/>
</dbReference>
<evidence type="ECO:0000256" key="2">
    <source>
        <dbReference type="ARBA" id="ARBA00012438"/>
    </source>
</evidence>
<keyword evidence="5" id="KW-1185">Reference proteome</keyword>
<dbReference type="EC" id="2.7.13.3" evidence="2"/>
<dbReference type="Gene3D" id="3.30.565.10">
    <property type="entry name" value="Histidine kinase-like ATPase, C-terminal domain"/>
    <property type="match status" value="1"/>
</dbReference>
<proteinExistence type="predicted"/>
<feature type="domain" description="Histidine kinase" evidence="3">
    <location>
        <begin position="25"/>
        <end position="117"/>
    </location>
</feature>
<dbReference type="AlphaFoldDB" id="A0AAV3U1J9"/>
<comment type="caution">
    <text evidence="4">The sequence shown here is derived from an EMBL/GenBank/DDBJ whole genome shotgun (WGS) entry which is preliminary data.</text>
</comment>
<dbReference type="SUPFAM" id="SSF55874">
    <property type="entry name" value="ATPase domain of HSP90 chaperone/DNA topoisomerase II/histidine kinase"/>
    <property type="match status" value="1"/>
</dbReference>
<dbReference type="EMBL" id="BAABLX010000011">
    <property type="protein sequence ID" value="GAA4940877.1"/>
    <property type="molecule type" value="Genomic_DNA"/>
</dbReference>
<protein>
    <recommendedName>
        <fullName evidence="2">histidine kinase</fullName>
        <ecNumber evidence="2">2.7.13.3</ecNumber>
    </recommendedName>
</protein>
<evidence type="ECO:0000313" key="5">
    <source>
        <dbReference type="Proteomes" id="UP001409585"/>
    </source>
</evidence>
<dbReference type="RefSeq" id="WP_345420747.1">
    <property type="nucleotide sequence ID" value="NZ_AP031496.1"/>
</dbReference>
<dbReference type="PRINTS" id="PR00344">
    <property type="entry name" value="BCTRLSENSOR"/>
</dbReference>
<accession>A0AAV3U1J9</accession>
<gene>
    <name evidence="4" type="ORF">GCM10025791_19100</name>
</gene>
<dbReference type="PANTHER" id="PTHR43065">
    <property type="entry name" value="SENSOR HISTIDINE KINASE"/>
    <property type="match status" value="1"/>
</dbReference>
<evidence type="ECO:0000256" key="1">
    <source>
        <dbReference type="ARBA" id="ARBA00000085"/>
    </source>
</evidence>
<dbReference type="GO" id="GO:0004673">
    <property type="term" value="F:protein histidine kinase activity"/>
    <property type="evidence" value="ECO:0007669"/>
    <property type="project" value="UniProtKB-EC"/>
</dbReference>